<dbReference type="OrthoDB" id="7060796at2"/>
<name>A0A1X1D0X2_9GAMM</name>
<dbReference type="AlphaFoldDB" id="A0A1X1D0X2"/>
<evidence type="ECO:0008006" key="4">
    <source>
        <dbReference type="Google" id="ProtNLM"/>
    </source>
</evidence>
<protein>
    <recommendedName>
        <fullName evidence="4">Toxin CptA</fullName>
    </recommendedName>
</protein>
<evidence type="ECO:0000313" key="3">
    <source>
        <dbReference type="Proteomes" id="UP000193104"/>
    </source>
</evidence>
<comment type="caution">
    <text evidence="2">The sequence shown here is derived from an EMBL/GenBank/DDBJ whole genome shotgun (WGS) entry which is preliminary data.</text>
</comment>
<keyword evidence="3" id="KW-1185">Reference proteome</keyword>
<proteinExistence type="predicted"/>
<sequence length="139" mass="16461">MNAVRWQCNLQASRSARALNVMLFLLCGTLLLSLSWPVDWAWGRAPLLLLMLLECWRNERRLVRRQGVLALDEKGHWHWRGARWQLQRQADWLPWGVLLVLRGAQGQRWRLWLMQDNLPPQAWRALRAHCVLQNDGVPR</sequence>
<dbReference type="STRING" id="1076551.HA48_18065"/>
<evidence type="ECO:0000256" key="1">
    <source>
        <dbReference type="SAM" id="Phobius"/>
    </source>
</evidence>
<dbReference type="InterPro" id="IPR009883">
    <property type="entry name" value="YgfX"/>
</dbReference>
<keyword evidence="1" id="KW-0812">Transmembrane</keyword>
<organism evidence="2 3">
    <name type="scientific">Pantoea wallisii</name>
    <dbReference type="NCBI Taxonomy" id="1076551"/>
    <lineage>
        <taxon>Bacteria</taxon>
        <taxon>Pseudomonadati</taxon>
        <taxon>Pseudomonadota</taxon>
        <taxon>Gammaproteobacteria</taxon>
        <taxon>Enterobacterales</taxon>
        <taxon>Erwiniaceae</taxon>
        <taxon>Pantoea</taxon>
    </lineage>
</organism>
<accession>A0A1X1D0X2</accession>
<gene>
    <name evidence="2" type="ORF">HA48_18065</name>
</gene>
<dbReference type="Pfam" id="PF07254">
    <property type="entry name" value="Cpta_toxin"/>
    <property type="match status" value="1"/>
</dbReference>
<keyword evidence="1" id="KW-0472">Membrane</keyword>
<feature type="transmembrane region" description="Helical" evidence="1">
    <location>
        <begin position="16"/>
        <end position="34"/>
    </location>
</feature>
<evidence type="ECO:0000313" key="2">
    <source>
        <dbReference type="EMBL" id="ORM70338.1"/>
    </source>
</evidence>
<dbReference type="Proteomes" id="UP000193104">
    <property type="component" value="Unassembled WGS sequence"/>
</dbReference>
<keyword evidence="1" id="KW-1133">Transmembrane helix</keyword>
<reference evidence="2 3" key="1">
    <citation type="journal article" date="2017" name="Antonie Van Leeuwenhoek">
        <title>Phylogenomic resolution of the bacterial genus Pantoea and its relationship with Erwinia and Tatumella.</title>
        <authorList>
            <person name="Palmer M."/>
            <person name="Steenkamp E.T."/>
            <person name="Coetzee M.P."/>
            <person name="Chan W.Y."/>
            <person name="van Zyl E."/>
            <person name="De Maayer P."/>
            <person name="Coutinho T.A."/>
            <person name="Blom J."/>
            <person name="Smits T.H."/>
            <person name="Duffy B."/>
            <person name="Venter S.N."/>
        </authorList>
    </citation>
    <scope>NUCLEOTIDE SEQUENCE [LARGE SCALE GENOMIC DNA]</scope>
    <source>
        <strain evidence="2 3">LMG 26277</strain>
    </source>
</reference>
<dbReference type="EMBL" id="MLFS01000063">
    <property type="protein sequence ID" value="ORM70338.1"/>
    <property type="molecule type" value="Genomic_DNA"/>
</dbReference>